<dbReference type="EMBL" id="LT906453">
    <property type="protein sequence ID" value="SNV18624.1"/>
    <property type="molecule type" value="Genomic_DNA"/>
</dbReference>
<evidence type="ECO:0000313" key="1">
    <source>
        <dbReference type="EMBL" id="SNV18624.1"/>
    </source>
</evidence>
<name>A0A239VAZ0_9MICO</name>
<dbReference type="KEGG" id="dco:SAMEA4475696_0501"/>
<dbReference type="Proteomes" id="UP000242637">
    <property type="component" value="Chromosome 1"/>
</dbReference>
<evidence type="ECO:0000313" key="2">
    <source>
        <dbReference type="Proteomes" id="UP000242637"/>
    </source>
</evidence>
<dbReference type="AlphaFoldDB" id="A0A239VAZ0"/>
<organism evidence="1 2">
    <name type="scientific">Dermatophilus congolensis</name>
    <dbReference type="NCBI Taxonomy" id="1863"/>
    <lineage>
        <taxon>Bacteria</taxon>
        <taxon>Bacillati</taxon>
        <taxon>Actinomycetota</taxon>
        <taxon>Actinomycetes</taxon>
        <taxon>Micrococcales</taxon>
        <taxon>Dermatophilaceae</taxon>
        <taxon>Dermatophilus</taxon>
    </lineage>
</organism>
<sequence length="94" mass="10828">MSPELKDFKYLSLQVIDEYNSDQKIKHKISLGEETFFGSNPLSASSSDRSIGLIETDVSIIDPQQFQQFIESLVDFLREEHWSETGISNWPKCQ</sequence>
<proteinExistence type="predicted"/>
<accession>A0A239VAZ0</accession>
<dbReference type="GeneID" id="63460554"/>
<protein>
    <submittedName>
        <fullName evidence="1">Uncharacterized protein</fullName>
    </submittedName>
</protein>
<reference evidence="1 2" key="1">
    <citation type="submission" date="2017-06" db="EMBL/GenBank/DDBJ databases">
        <authorList>
            <consortium name="Pathogen Informatics"/>
        </authorList>
    </citation>
    <scope>NUCLEOTIDE SEQUENCE [LARGE SCALE GENOMIC DNA]</scope>
    <source>
        <strain evidence="1 2">NCTC13039</strain>
    </source>
</reference>
<dbReference type="RefSeq" id="WP_154657666.1">
    <property type="nucleotide sequence ID" value="NZ_JAAFNI010000001.1"/>
</dbReference>
<gene>
    <name evidence="1" type="ORF">SAMEA4475696_00501</name>
</gene>
<keyword evidence="2" id="KW-1185">Reference proteome</keyword>